<dbReference type="AlphaFoldDB" id="A0A9P1MEE6"/>
<protein>
    <submittedName>
        <fullName evidence="2">Uncharacterized protein</fullName>
    </submittedName>
</protein>
<reference evidence="2" key="1">
    <citation type="submission" date="2022-11" db="EMBL/GenBank/DDBJ databases">
        <authorList>
            <person name="Scott C."/>
            <person name="Bruce N."/>
        </authorList>
    </citation>
    <scope>NUCLEOTIDE SEQUENCE</scope>
</reference>
<dbReference type="EMBL" id="CALLCH030000018">
    <property type="protein sequence ID" value="CAI4218846.1"/>
    <property type="molecule type" value="Genomic_DNA"/>
</dbReference>
<name>A0A9P1MEE6_9PEZI</name>
<dbReference type="Proteomes" id="UP000838763">
    <property type="component" value="Unassembled WGS sequence"/>
</dbReference>
<feature type="region of interest" description="Disordered" evidence="1">
    <location>
        <begin position="420"/>
        <end position="471"/>
    </location>
</feature>
<evidence type="ECO:0000313" key="2">
    <source>
        <dbReference type="EMBL" id="CAI4218846.1"/>
    </source>
</evidence>
<accession>A0A9P1MEE6</accession>
<comment type="caution">
    <text evidence="2">The sequence shown here is derived from an EMBL/GenBank/DDBJ whole genome shotgun (WGS) entry which is preliminary data.</text>
</comment>
<feature type="compositionally biased region" description="Polar residues" evidence="1">
    <location>
        <begin position="427"/>
        <end position="465"/>
    </location>
</feature>
<evidence type="ECO:0000256" key="1">
    <source>
        <dbReference type="SAM" id="MobiDB-lite"/>
    </source>
</evidence>
<evidence type="ECO:0000313" key="3">
    <source>
        <dbReference type="Proteomes" id="UP000838763"/>
    </source>
</evidence>
<dbReference type="OrthoDB" id="5186097at2759"/>
<sequence length="471" mass="50711">MSGRFTELRLLARERLCVPSERRRLGEPLVESAYFQVIDGVIGESAIECEASKDWTATDPESSAFCESSNPATTFKFYLGDEGYGTLNINQIWSCPSDEEGTQIIFKAYANLNVTTDPLPTSSQDPLVIEEAGPITIPFTLIAPVEITPSEEAVKFTVAELTWLWFNESRESPPIPIGAVLANITNEVTGETSSCMHTGGLDLIPPEEGGDCETSEGSGFTLCSGTVAADEYGPSYLNQVAIRFDPCSKTIQIVESWYCDADDGDDNGFKYAAFGDLTPISWDCQLLGDVESLPDASPGLPAIGTVVRNATVCNAVLSPDNNVAEGAVVVEHSLFADAFLYQAPRARGCLVDSMKPETWYWNLFPNAFLADVEPDGTVASMRSRLELGIAAPYGSPAFIALRLPILCLATAVFPIYQEGDSSPPKECSTQTRTCSPSSSLGNATIEAQTIQSSLQPRAPSQSPSLTKIPFE</sequence>
<gene>
    <name evidence="2" type="ORF">PPNO1_LOCUS8420</name>
</gene>
<proteinExistence type="predicted"/>
<organism evidence="2 3">
    <name type="scientific">Parascedosporium putredinis</name>
    <dbReference type="NCBI Taxonomy" id="1442378"/>
    <lineage>
        <taxon>Eukaryota</taxon>
        <taxon>Fungi</taxon>
        <taxon>Dikarya</taxon>
        <taxon>Ascomycota</taxon>
        <taxon>Pezizomycotina</taxon>
        <taxon>Sordariomycetes</taxon>
        <taxon>Hypocreomycetidae</taxon>
        <taxon>Microascales</taxon>
        <taxon>Microascaceae</taxon>
        <taxon>Parascedosporium</taxon>
    </lineage>
</organism>
<keyword evidence="3" id="KW-1185">Reference proteome</keyword>